<proteinExistence type="predicted"/>
<evidence type="ECO:0000313" key="4">
    <source>
        <dbReference type="EMBL" id="CAB4177457.1"/>
    </source>
</evidence>
<dbReference type="EMBL" id="LR797398">
    <property type="protein sequence ID" value="CAB4213360.1"/>
    <property type="molecule type" value="Genomic_DNA"/>
</dbReference>
<evidence type="ECO:0000313" key="6">
    <source>
        <dbReference type="EMBL" id="CAB4213360.1"/>
    </source>
</evidence>
<accession>A0A6J5PQ36</accession>
<keyword evidence="1" id="KW-1133">Transmembrane helix</keyword>
<organism evidence="3">
    <name type="scientific">uncultured Caudovirales phage</name>
    <dbReference type="NCBI Taxonomy" id="2100421"/>
    <lineage>
        <taxon>Viruses</taxon>
        <taxon>Duplodnaviria</taxon>
        <taxon>Heunggongvirae</taxon>
        <taxon>Uroviricota</taxon>
        <taxon>Caudoviricetes</taxon>
        <taxon>Peduoviridae</taxon>
        <taxon>Maltschvirus</taxon>
        <taxon>Maltschvirus maltsch</taxon>
    </lineage>
</organism>
<evidence type="ECO:0000313" key="5">
    <source>
        <dbReference type="EMBL" id="CAB4199123.1"/>
    </source>
</evidence>
<name>A0A6J5PQ36_9CAUD</name>
<feature type="transmembrane region" description="Helical" evidence="1">
    <location>
        <begin position="45"/>
        <end position="67"/>
    </location>
</feature>
<dbReference type="EMBL" id="LR797462">
    <property type="protein sequence ID" value="CAB4218027.1"/>
    <property type="molecule type" value="Genomic_DNA"/>
</dbReference>
<keyword evidence="1" id="KW-0812">Transmembrane</keyword>
<sequence length="77" mass="8205">MKKQILTVGAMLISVCVFSQMQDSTTIQDEIKVTVNAVGGVAESFGIPPFITGVAAGLAATIGGWFIHRAIKKRKQK</sequence>
<evidence type="ECO:0000313" key="2">
    <source>
        <dbReference type="EMBL" id="CAB4165477.1"/>
    </source>
</evidence>
<evidence type="ECO:0000313" key="7">
    <source>
        <dbReference type="EMBL" id="CAB4218027.1"/>
    </source>
</evidence>
<gene>
    <name evidence="4" type="ORF">UFOVP1001_56</name>
    <name evidence="5" type="ORF">UFOVP1338_20</name>
    <name evidence="6" type="ORF">UFOVP1447_15</name>
    <name evidence="7" type="ORF">UFOVP1599_11</name>
    <name evidence="2" type="ORF">UFOVP827_53</name>
    <name evidence="3" type="ORF">UFOVP916_32</name>
</gene>
<dbReference type="EMBL" id="LR796778">
    <property type="protein sequence ID" value="CAB4165477.1"/>
    <property type="molecule type" value="Genomic_DNA"/>
</dbReference>
<evidence type="ECO:0000256" key="1">
    <source>
        <dbReference type="SAM" id="Phobius"/>
    </source>
</evidence>
<dbReference type="EMBL" id="LR796866">
    <property type="protein sequence ID" value="CAB4171461.1"/>
    <property type="molecule type" value="Genomic_DNA"/>
</dbReference>
<dbReference type="EMBL" id="LR797284">
    <property type="protein sequence ID" value="CAB4199123.1"/>
    <property type="molecule type" value="Genomic_DNA"/>
</dbReference>
<dbReference type="EMBL" id="LR796950">
    <property type="protein sequence ID" value="CAB4177457.1"/>
    <property type="molecule type" value="Genomic_DNA"/>
</dbReference>
<keyword evidence="1" id="KW-0472">Membrane</keyword>
<evidence type="ECO:0000313" key="3">
    <source>
        <dbReference type="EMBL" id="CAB4171461.1"/>
    </source>
</evidence>
<protein>
    <submittedName>
        <fullName evidence="3">Uncharacterized protein</fullName>
    </submittedName>
</protein>
<reference evidence="3" key="1">
    <citation type="submission" date="2020-05" db="EMBL/GenBank/DDBJ databases">
        <authorList>
            <person name="Chiriac C."/>
            <person name="Salcher M."/>
            <person name="Ghai R."/>
            <person name="Kavagutti S V."/>
        </authorList>
    </citation>
    <scope>NUCLEOTIDE SEQUENCE</scope>
</reference>